<proteinExistence type="predicted"/>
<dbReference type="RefSeq" id="WP_379186134.1">
    <property type="nucleotide sequence ID" value="NZ_JBHSOW010000005.1"/>
</dbReference>
<sequence length="105" mass="12244">MIIAVLSGMKHYYIDIPNYVIEMDVSIFIKIMRKKEPSFKLLLTWGQPLATNIERRCTGSPEVSGDHNRKPEITDSRSKQSDDLTRELRIGISQYVEFYNTDRPH</sequence>
<accession>A0ABW0VRV5</accession>
<protein>
    <recommendedName>
        <fullName evidence="4">Integrase catalytic domain-containing protein</fullName>
    </recommendedName>
</protein>
<feature type="region of interest" description="Disordered" evidence="1">
    <location>
        <begin position="56"/>
        <end position="83"/>
    </location>
</feature>
<dbReference type="Proteomes" id="UP001596047">
    <property type="component" value="Unassembled WGS sequence"/>
</dbReference>
<organism evidence="2 3">
    <name type="scientific">Paenibacillus solisilvae</name>
    <dbReference type="NCBI Taxonomy" id="2486751"/>
    <lineage>
        <taxon>Bacteria</taxon>
        <taxon>Bacillati</taxon>
        <taxon>Bacillota</taxon>
        <taxon>Bacilli</taxon>
        <taxon>Bacillales</taxon>
        <taxon>Paenibacillaceae</taxon>
        <taxon>Paenibacillus</taxon>
    </lineage>
</organism>
<evidence type="ECO:0000313" key="3">
    <source>
        <dbReference type="Proteomes" id="UP001596047"/>
    </source>
</evidence>
<keyword evidence="3" id="KW-1185">Reference proteome</keyword>
<comment type="caution">
    <text evidence="2">The sequence shown here is derived from an EMBL/GenBank/DDBJ whole genome shotgun (WGS) entry which is preliminary data.</text>
</comment>
<gene>
    <name evidence="2" type="ORF">ACFPYJ_00865</name>
</gene>
<feature type="compositionally biased region" description="Basic and acidic residues" evidence="1">
    <location>
        <begin position="64"/>
        <end position="83"/>
    </location>
</feature>
<reference evidence="3" key="1">
    <citation type="journal article" date="2019" name="Int. J. Syst. Evol. Microbiol.">
        <title>The Global Catalogue of Microorganisms (GCM) 10K type strain sequencing project: providing services to taxonomists for standard genome sequencing and annotation.</title>
        <authorList>
            <consortium name="The Broad Institute Genomics Platform"/>
            <consortium name="The Broad Institute Genome Sequencing Center for Infectious Disease"/>
            <person name="Wu L."/>
            <person name="Ma J."/>
        </authorList>
    </citation>
    <scope>NUCLEOTIDE SEQUENCE [LARGE SCALE GENOMIC DNA]</scope>
    <source>
        <strain evidence="3">CGMCC 1.3240</strain>
    </source>
</reference>
<evidence type="ECO:0008006" key="4">
    <source>
        <dbReference type="Google" id="ProtNLM"/>
    </source>
</evidence>
<name>A0ABW0VRV5_9BACL</name>
<evidence type="ECO:0000313" key="2">
    <source>
        <dbReference type="EMBL" id="MFC5647687.1"/>
    </source>
</evidence>
<evidence type="ECO:0000256" key="1">
    <source>
        <dbReference type="SAM" id="MobiDB-lite"/>
    </source>
</evidence>
<dbReference type="EMBL" id="JBHSOW010000005">
    <property type="protein sequence ID" value="MFC5647687.1"/>
    <property type="molecule type" value="Genomic_DNA"/>
</dbReference>